<gene>
    <name evidence="4" type="ORF">SAMN05192543_106276</name>
</gene>
<proteinExistence type="inferred from homology"/>
<evidence type="ECO:0000256" key="1">
    <source>
        <dbReference type="ARBA" id="ARBA00006754"/>
    </source>
</evidence>
<dbReference type="EMBL" id="FOQU01000006">
    <property type="protein sequence ID" value="SFJ30559.1"/>
    <property type="molecule type" value="Genomic_DNA"/>
</dbReference>
<dbReference type="Pfam" id="PF13556">
    <property type="entry name" value="HTH_30"/>
    <property type="match status" value="1"/>
</dbReference>
<dbReference type="InterPro" id="IPR042070">
    <property type="entry name" value="PucR_C-HTH_sf"/>
</dbReference>
<keyword evidence="5" id="KW-1185">Reference proteome</keyword>
<sequence length="421" mass="46154">MPTFPAFSDTTWPAPSPQVCELLRRGAEIALALPPESMKELDAARSPEFAGQSVAEDPVMFASARRIYRAGVVHWASANILHPGQPVPPYITPDMEHNARELARRGMAALMMSSARAVQTVAWRLWMQIAFQLTRDPSLLEELLDVSARSISAFIDANMLAMSAVIQEEREARQRDSHVERRELVTLILENGQVSASSASNRLGYPLEQAHYGALIWSEAAAPELHRLEEAAKALATSLSAPQPLIILAGPATLWVWCSGATRVDRPYLEATLRTLPEVRIAMGSSGRGIDGFRRSHLEALTVQRVVGRLNTPAAVVGIEQIRLVALMTQDTKGARYFISQTLGELANASPTLQRSLRAFLQHGCNVTATADALHTHRNTLLRRLERAEALLPRPLADQRLDVGAALEVLAWTRPEADGAE</sequence>
<dbReference type="InterPro" id="IPR051448">
    <property type="entry name" value="CdaR-like_regulators"/>
</dbReference>
<dbReference type="GO" id="GO:0003677">
    <property type="term" value="F:DNA binding"/>
    <property type="evidence" value="ECO:0007669"/>
    <property type="project" value="UniProtKB-KW"/>
</dbReference>
<dbReference type="PANTHER" id="PTHR33744:SF1">
    <property type="entry name" value="DNA-BINDING TRANSCRIPTIONAL ACTIVATOR ADER"/>
    <property type="match status" value="1"/>
</dbReference>
<dbReference type="PANTHER" id="PTHR33744">
    <property type="entry name" value="CARBOHYDRATE DIACID REGULATOR"/>
    <property type="match status" value="1"/>
</dbReference>
<evidence type="ECO:0000259" key="2">
    <source>
        <dbReference type="Pfam" id="PF13556"/>
    </source>
</evidence>
<comment type="similarity">
    <text evidence="1">Belongs to the CdaR family.</text>
</comment>
<dbReference type="Pfam" id="PF17853">
    <property type="entry name" value="GGDEF_2"/>
    <property type="match status" value="1"/>
</dbReference>
<dbReference type="RefSeq" id="WP_211367807.1">
    <property type="nucleotide sequence ID" value="NZ_CP041743.1"/>
</dbReference>
<dbReference type="Gene3D" id="1.10.10.2840">
    <property type="entry name" value="PucR C-terminal helix-turn-helix domain"/>
    <property type="match status" value="1"/>
</dbReference>
<dbReference type="InterPro" id="IPR025736">
    <property type="entry name" value="PucR_C-HTH_dom"/>
</dbReference>
<organism evidence="4 5">
    <name type="scientific">Paraburkholderia megapolitana</name>
    <dbReference type="NCBI Taxonomy" id="420953"/>
    <lineage>
        <taxon>Bacteria</taxon>
        <taxon>Pseudomonadati</taxon>
        <taxon>Pseudomonadota</taxon>
        <taxon>Betaproteobacteria</taxon>
        <taxon>Burkholderiales</taxon>
        <taxon>Burkholderiaceae</taxon>
        <taxon>Paraburkholderia</taxon>
    </lineage>
</organism>
<evidence type="ECO:0000313" key="4">
    <source>
        <dbReference type="EMBL" id="SFJ30559.1"/>
    </source>
</evidence>
<accession>A0A1I3QAD4</accession>
<evidence type="ECO:0000259" key="3">
    <source>
        <dbReference type="Pfam" id="PF17853"/>
    </source>
</evidence>
<feature type="domain" description="CdaR GGDEF-like" evidence="3">
    <location>
        <begin position="195"/>
        <end position="306"/>
    </location>
</feature>
<dbReference type="AlphaFoldDB" id="A0A1I3QAD4"/>
<name>A0A1I3QAD4_9BURK</name>
<dbReference type="Proteomes" id="UP000199548">
    <property type="component" value="Unassembled WGS sequence"/>
</dbReference>
<evidence type="ECO:0000313" key="5">
    <source>
        <dbReference type="Proteomes" id="UP000199548"/>
    </source>
</evidence>
<reference evidence="4 5" key="1">
    <citation type="submission" date="2016-10" db="EMBL/GenBank/DDBJ databases">
        <authorList>
            <person name="de Groot N.N."/>
        </authorList>
    </citation>
    <scope>NUCLEOTIDE SEQUENCE [LARGE SCALE GENOMIC DNA]</scope>
    <source>
        <strain evidence="4 5">LMG 23650</strain>
    </source>
</reference>
<dbReference type="STRING" id="420953.SAMN05192543_106276"/>
<dbReference type="InterPro" id="IPR041522">
    <property type="entry name" value="CdaR_GGDEF"/>
</dbReference>
<keyword evidence="4" id="KW-0238">DNA-binding</keyword>
<protein>
    <submittedName>
        <fullName evidence="4">DNA-binding transcriptional regulator, PucR family</fullName>
    </submittedName>
</protein>
<feature type="domain" description="PucR C-terminal helix-turn-helix" evidence="2">
    <location>
        <begin position="354"/>
        <end position="408"/>
    </location>
</feature>